<sequence length="324" mass="34551">MAGDGHAPGQDQPRGALGVGTGTVEDVVAPPFGRLLVTGATGFVGGRLTRGFAEAGITVGALVRANSATEFLDPRATILRHDGATDTLHAAMRAFAPEAVIHAATHFVGVHGPDQVAPLIQANLLFGTQLLDAMARCGVRHMVNFGTIWQHFAGDRYDPATLYAATKQAFEDIAAYYAEAEGLAILTLKLPDTYGPADRRGKLVSALLQAQREGRRLDLSPGEQTLNLLHVDDVLSGSRAALDRIRAAPPRTQEAFALRGPETLSLRALVARIERLGARPVPVAWGARPYRPREVMRPWMGPLLPGWSAAVGLDRGLTELMAAQ</sequence>
<evidence type="ECO:0000256" key="2">
    <source>
        <dbReference type="ARBA" id="ARBA00007637"/>
    </source>
</evidence>
<dbReference type="Proteomes" id="UP001355206">
    <property type="component" value="Unassembled WGS sequence"/>
</dbReference>
<dbReference type="CDD" id="cd08946">
    <property type="entry name" value="SDR_e"/>
    <property type="match status" value="1"/>
</dbReference>
<dbReference type="EMBL" id="MLCA01000011">
    <property type="protein sequence ID" value="MEE7493131.1"/>
    <property type="molecule type" value="Genomic_DNA"/>
</dbReference>
<evidence type="ECO:0000256" key="1">
    <source>
        <dbReference type="ARBA" id="ARBA00005125"/>
    </source>
</evidence>
<name>A0ABU7TTP0_9HYPH</name>
<dbReference type="InterPro" id="IPR036291">
    <property type="entry name" value="NAD(P)-bd_dom_sf"/>
</dbReference>
<reference evidence="5 6" key="1">
    <citation type="journal article" date="2012" name="Genet. Mol. Biol.">
        <title>Analysis of 16S rRNA and mxaF genes revealing insights into Methylobacterium niche-specific plant association.</title>
        <authorList>
            <person name="Dourado M.N."/>
            <person name="Andreote F.D."/>
            <person name="Dini-Andreote F."/>
            <person name="Conti R."/>
            <person name="Araujo J.M."/>
            <person name="Araujo W.L."/>
        </authorList>
    </citation>
    <scope>NUCLEOTIDE SEQUENCE [LARGE SCALE GENOMIC DNA]</scope>
    <source>
        <strain evidence="5 6">TC3-10</strain>
    </source>
</reference>
<evidence type="ECO:0000313" key="5">
    <source>
        <dbReference type="EMBL" id="MEE7493131.1"/>
    </source>
</evidence>
<feature type="domain" description="NAD-dependent epimerase/dehydratase" evidence="4">
    <location>
        <begin position="36"/>
        <end position="249"/>
    </location>
</feature>
<evidence type="ECO:0000259" key="4">
    <source>
        <dbReference type="Pfam" id="PF01370"/>
    </source>
</evidence>
<evidence type="ECO:0000256" key="3">
    <source>
        <dbReference type="SAM" id="MobiDB-lite"/>
    </source>
</evidence>
<keyword evidence="6" id="KW-1185">Reference proteome</keyword>
<dbReference type="InterPro" id="IPR001509">
    <property type="entry name" value="Epimerase_deHydtase"/>
</dbReference>
<dbReference type="PANTHER" id="PTHR43000">
    <property type="entry name" value="DTDP-D-GLUCOSE 4,6-DEHYDRATASE-RELATED"/>
    <property type="match status" value="1"/>
</dbReference>
<comment type="pathway">
    <text evidence="1">Bacterial outer membrane biogenesis; LPS O-antigen biosynthesis.</text>
</comment>
<organism evidence="5 6">
    <name type="scientific">Methylobacterium oryzae</name>
    <dbReference type="NCBI Taxonomy" id="334852"/>
    <lineage>
        <taxon>Bacteria</taxon>
        <taxon>Pseudomonadati</taxon>
        <taxon>Pseudomonadota</taxon>
        <taxon>Alphaproteobacteria</taxon>
        <taxon>Hyphomicrobiales</taxon>
        <taxon>Methylobacteriaceae</taxon>
        <taxon>Methylobacterium</taxon>
    </lineage>
</organism>
<gene>
    <name evidence="5" type="ORF">MOTC310_22795</name>
</gene>
<comment type="similarity">
    <text evidence="2">Belongs to the NAD(P)-dependent epimerase/dehydratase family.</text>
</comment>
<proteinExistence type="inferred from homology"/>
<dbReference type="Pfam" id="PF01370">
    <property type="entry name" value="Epimerase"/>
    <property type="match status" value="1"/>
</dbReference>
<evidence type="ECO:0000313" key="6">
    <source>
        <dbReference type="Proteomes" id="UP001355206"/>
    </source>
</evidence>
<comment type="caution">
    <text evidence="5">The sequence shown here is derived from an EMBL/GenBank/DDBJ whole genome shotgun (WGS) entry which is preliminary data.</text>
</comment>
<accession>A0ABU7TTP0</accession>
<protein>
    <recommendedName>
        <fullName evidence="4">NAD-dependent epimerase/dehydratase domain-containing protein</fullName>
    </recommendedName>
</protein>
<dbReference type="SUPFAM" id="SSF51735">
    <property type="entry name" value="NAD(P)-binding Rossmann-fold domains"/>
    <property type="match status" value="1"/>
</dbReference>
<feature type="region of interest" description="Disordered" evidence="3">
    <location>
        <begin position="1"/>
        <end position="21"/>
    </location>
</feature>
<dbReference type="Gene3D" id="3.40.50.720">
    <property type="entry name" value="NAD(P)-binding Rossmann-like Domain"/>
    <property type="match status" value="1"/>
</dbReference>